<dbReference type="GO" id="GO:0005956">
    <property type="term" value="C:protein kinase CK2 complex"/>
    <property type="evidence" value="ECO:0007669"/>
    <property type="project" value="UniProtKB-UniRule"/>
</dbReference>
<dbReference type="GO" id="GO:0034456">
    <property type="term" value="C:UTP-C complex"/>
    <property type="evidence" value="ECO:0007669"/>
    <property type="project" value="TreeGrafter"/>
</dbReference>
<comment type="caution">
    <text evidence="5">The sequence shown here is derived from an EMBL/GenBank/DDBJ whole genome shotgun (WGS) entry which is preliminary data.</text>
</comment>
<feature type="compositionally biased region" description="Acidic residues" evidence="4">
    <location>
        <begin position="326"/>
        <end position="335"/>
    </location>
</feature>
<name>A0A507DW98_9FUNG</name>
<evidence type="ECO:0000313" key="5">
    <source>
        <dbReference type="EMBL" id="TPX55984.1"/>
    </source>
</evidence>
<keyword evidence="6" id="KW-1185">Reference proteome</keyword>
<proteinExistence type="inferred from homology"/>
<feature type="compositionally biased region" description="Acidic residues" evidence="4">
    <location>
        <begin position="93"/>
        <end position="125"/>
    </location>
</feature>
<organism evidence="5 6">
    <name type="scientific">Powellomyces hirtus</name>
    <dbReference type="NCBI Taxonomy" id="109895"/>
    <lineage>
        <taxon>Eukaryota</taxon>
        <taxon>Fungi</taxon>
        <taxon>Fungi incertae sedis</taxon>
        <taxon>Chytridiomycota</taxon>
        <taxon>Chytridiomycota incertae sedis</taxon>
        <taxon>Chytridiomycetes</taxon>
        <taxon>Spizellomycetales</taxon>
        <taxon>Powellomycetaceae</taxon>
        <taxon>Powellomyces</taxon>
    </lineage>
</organism>
<comment type="subunit">
    <text evidence="3">Tetramer of two alpha and two beta subunits.</text>
</comment>
<evidence type="ECO:0000256" key="3">
    <source>
        <dbReference type="RuleBase" id="RU361268"/>
    </source>
</evidence>
<dbReference type="GO" id="GO:0005737">
    <property type="term" value="C:cytoplasm"/>
    <property type="evidence" value="ECO:0007669"/>
    <property type="project" value="TreeGrafter"/>
</dbReference>
<dbReference type="FunFam" id="1.10.1820.10:FF:000005">
    <property type="entry name" value="Casein kinase II subunit beta"/>
    <property type="match status" value="1"/>
</dbReference>
<evidence type="ECO:0000313" key="6">
    <source>
        <dbReference type="Proteomes" id="UP000318582"/>
    </source>
</evidence>
<dbReference type="SMART" id="SM01085">
    <property type="entry name" value="CK_II_beta"/>
    <property type="match status" value="1"/>
</dbReference>
<dbReference type="FunFam" id="2.20.25.20:FF:000001">
    <property type="entry name" value="Casein kinase II subunit beta"/>
    <property type="match status" value="1"/>
</dbReference>
<dbReference type="InterPro" id="IPR016149">
    <property type="entry name" value="Casein_kin_II_reg-sub_N"/>
</dbReference>
<feature type="region of interest" description="Disordered" evidence="4">
    <location>
        <begin position="316"/>
        <end position="360"/>
    </location>
</feature>
<dbReference type="Proteomes" id="UP000318582">
    <property type="component" value="Unassembled WGS sequence"/>
</dbReference>
<dbReference type="AlphaFoldDB" id="A0A507DW98"/>
<feature type="region of interest" description="Disordered" evidence="4">
    <location>
        <begin position="1"/>
        <end position="49"/>
    </location>
</feature>
<comment type="similarity">
    <text evidence="1 3">Belongs to the casein kinase 2 subunit beta family.</text>
</comment>
<dbReference type="PANTHER" id="PTHR11740">
    <property type="entry name" value="CASEIN KINASE II SUBUNIT BETA"/>
    <property type="match status" value="1"/>
</dbReference>
<sequence length="400" mass="44790">MSPGGGTRQQQQQQHPRHQQAVYTNGHFDKQTDPDSDEFDGDPGNVPVMTHSVADAQAIYYGGGQQNQHGGRLRYDDVVGNGLVDEANGGDFIQDDEDSELEDPEDEDLEGEEMSAEDSYEETDSETGSSVISWVSWYCSLPGHEYFLEVPEDFIEDDFNLTGLSYGIPYYNEALDLILDIDQEEPANPACMSEIESSAEILYGSIHARYIITKPGLHGMLQKYLEGVFGTCPRVYCGALGALSLLPMGPSDVPGEDTIKMVCGRCGDLYFPKEAKYQSIDGAFFGTTFPHFLWLTYPDSLPPIVSRSENPIQFLRPPKMELGRVDDDENDDEDFGQDKRSSSSDEQDSRGTDDDSDDPLTYRIYQPRIFGFRVNERSVVGPRMAWLRWKDVVDEDGPRT</sequence>
<dbReference type="PRINTS" id="PR00472">
    <property type="entry name" value="CASNKINASEII"/>
</dbReference>
<comment type="function">
    <text evidence="2 3">Regulatory subunit of casein kinase II/CK2. As part of the kinase complex regulates the basal catalytic activity of the alpha subunit a constitutively active serine/threonine-protein kinase that phosphorylates a large number of substrates containing acidic residues C-terminal to the phosphorylated serine or threonine.</text>
</comment>
<dbReference type="GO" id="GO:0006359">
    <property type="term" value="P:regulation of transcription by RNA polymerase III"/>
    <property type="evidence" value="ECO:0007669"/>
    <property type="project" value="TreeGrafter"/>
</dbReference>
<dbReference type="EMBL" id="QEAQ01000089">
    <property type="protein sequence ID" value="TPX55984.1"/>
    <property type="molecule type" value="Genomic_DNA"/>
</dbReference>
<dbReference type="PANTHER" id="PTHR11740:SF0">
    <property type="entry name" value="CASEIN KINASE II SUBUNIT BETA"/>
    <property type="match status" value="1"/>
</dbReference>
<dbReference type="SUPFAM" id="SSF57798">
    <property type="entry name" value="Casein kinase II beta subunit"/>
    <property type="match status" value="1"/>
</dbReference>
<dbReference type="InterPro" id="IPR000704">
    <property type="entry name" value="Casein_kinase_II_reg-sub"/>
</dbReference>
<evidence type="ECO:0000256" key="4">
    <source>
        <dbReference type="SAM" id="MobiDB-lite"/>
    </source>
</evidence>
<dbReference type="Pfam" id="PF01214">
    <property type="entry name" value="CK_II_beta"/>
    <property type="match status" value="1"/>
</dbReference>
<dbReference type="Gene3D" id="2.20.25.20">
    <property type="match status" value="1"/>
</dbReference>
<evidence type="ECO:0000256" key="1">
    <source>
        <dbReference type="ARBA" id="ARBA00006941"/>
    </source>
</evidence>
<gene>
    <name evidence="5" type="ORF">PhCBS80983_g04889</name>
</gene>
<dbReference type="STRING" id="109895.A0A507DW98"/>
<dbReference type="GO" id="GO:0019887">
    <property type="term" value="F:protein kinase regulator activity"/>
    <property type="evidence" value="ECO:0007669"/>
    <property type="project" value="InterPro"/>
</dbReference>
<dbReference type="Gene3D" id="1.10.1820.10">
    <property type="entry name" value="protein kinase ck2 holoenzyme, chain C, domain 1"/>
    <property type="match status" value="1"/>
</dbReference>
<dbReference type="InterPro" id="IPR035991">
    <property type="entry name" value="Casein_kinase_II_beta-like"/>
</dbReference>
<feature type="compositionally biased region" description="Basic and acidic residues" evidence="4">
    <location>
        <begin position="336"/>
        <end position="353"/>
    </location>
</feature>
<reference evidence="5 6" key="1">
    <citation type="journal article" date="2019" name="Sci. Rep.">
        <title>Comparative genomics of chytrid fungi reveal insights into the obligate biotrophic and pathogenic lifestyle of Synchytrium endobioticum.</title>
        <authorList>
            <person name="van de Vossenberg B.T.L.H."/>
            <person name="Warris S."/>
            <person name="Nguyen H.D.T."/>
            <person name="van Gent-Pelzer M.P.E."/>
            <person name="Joly D.L."/>
            <person name="van de Geest H.C."/>
            <person name="Bonants P.J.M."/>
            <person name="Smith D.S."/>
            <person name="Levesque C.A."/>
            <person name="van der Lee T.A.J."/>
        </authorList>
    </citation>
    <scope>NUCLEOTIDE SEQUENCE [LARGE SCALE GENOMIC DNA]</scope>
    <source>
        <strain evidence="5 6">CBS 809.83</strain>
    </source>
</reference>
<feature type="region of interest" description="Disordered" evidence="4">
    <location>
        <begin position="85"/>
        <end position="127"/>
    </location>
</feature>
<protein>
    <recommendedName>
        <fullName evidence="3">Casein kinase II subunit beta</fullName>
        <shortName evidence="3">CK II beta</shortName>
    </recommendedName>
</protein>
<accession>A0A507DW98</accession>
<evidence type="ECO:0000256" key="2">
    <source>
        <dbReference type="ARBA" id="ARBA00045899"/>
    </source>
</evidence>